<feature type="region of interest" description="Disordered" evidence="1">
    <location>
        <begin position="462"/>
        <end position="515"/>
    </location>
</feature>
<dbReference type="OrthoDB" id="3008623at2759"/>
<reference evidence="2 3" key="1">
    <citation type="journal article" date="2018" name="Evol. Lett.">
        <title>Horizontal gene cluster transfer increased hallucinogenic mushroom diversity.</title>
        <authorList>
            <person name="Reynolds H.T."/>
            <person name="Vijayakumar V."/>
            <person name="Gluck-Thaler E."/>
            <person name="Korotkin H.B."/>
            <person name="Matheny P.B."/>
            <person name="Slot J.C."/>
        </authorList>
    </citation>
    <scope>NUCLEOTIDE SEQUENCE [LARGE SCALE GENOMIC DNA]</scope>
    <source>
        <strain evidence="2 3">SRW20</strain>
    </source>
</reference>
<dbReference type="Proteomes" id="UP000284706">
    <property type="component" value="Unassembled WGS sequence"/>
</dbReference>
<feature type="compositionally biased region" description="Polar residues" evidence="1">
    <location>
        <begin position="181"/>
        <end position="201"/>
    </location>
</feature>
<feature type="region of interest" description="Disordered" evidence="1">
    <location>
        <begin position="164"/>
        <end position="218"/>
    </location>
</feature>
<gene>
    <name evidence="2" type="ORF">CVT26_004562</name>
</gene>
<dbReference type="AlphaFoldDB" id="A0A409YJB2"/>
<organism evidence="2 3">
    <name type="scientific">Gymnopilus dilepis</name>
    <dbReference type="NCBI Taxonomy" id="231916"/>
    <lineage>
        <taxon>Eukaryota</taxon>
        <taxon>Fungi</taxon>
        <taxon>Dikarya</taxon>
        <taxon>Basidiomycota</taxon>
        <taxon>Agaricomycotina</taxon>
        <taxon>Agaricomycetes</taxon>
        <taxon>Agaricomycetidae</taxon>
        <taxon>Agaricales</taxon>
        <taxon>Agaricineae</taxon>
        <taxon>Hymenogastraceae</taxon>
        <taxon>Gymnopilus</taxon>
    </lineage>
</organism>
<proteinExistence type="predicted"/>
<dbReference type="EMBL" id="NHYE01000781">
    <property type="protein sequence ID" value="PPR03065.1"/>
    <property type="molecule type" value="Genomic_DNA"/>
</dbReference>
<feature type="compositionally biased region" description="Low complexity" evidence="1">
    <location>
        <begin position="462"/>
        <end position="482"/>
    </location>
</feature>
<evidence type="ECO:0000313" key="3">
    <source>
        <dbReference type="Proteomes" id="UP000284706"/>
    </source>
</evidence>
<feature type="compositionally biased region" description="Basic and acidic residues" evidence="1">
    <location>
        <begin position="333"/>
        <end position="345"/>
    </location>
</feature>
<evidence type="ECO:0000256" key="1">
    <source>
        <dbReference type="SAM" id="MobiDB-lite"/>
    </source>
</evidence>
<comment type="caution">
    <text evidence="2">The sequence shown here is derived from an EMBL/GenBank/DDBJ whole genome shotgun (WGS) entry which is preliminary data.</text>
</comment>
<keyword evidence="3" id="KW-1185">Reference proteome</keyword>
<name>A0A409YJB2_9AGAR</name>
<dbReference type="InParanoid" id="A0A409YJB2"/>
<feature type="compositionally biased region" description="Basic and acidic residues" evidence="1">
    <location>
        <begin position="297"/>
        <end position="322"/>
    </location>
</feature>
<sequence>MSGLYSTRVTLPEMEDAIGLRGDKLLSERIAGPGAWEARVPTSGGRALVMHGDMDQCPGDGNSMAKVQYQRRDTTQDVLCLLHILKGCHPFLILHFWLSHISQLRRPSPNQHCKKTPPSSFLSMGGWLRSSFTLVINVLSEDLQAIGAVPPGYCRCPFRKPTQSTTPMDVDEEPNEVIPTRPTTPINVDPTCSSTHSTPTKQPDENGKRKQARSDGPSIRKLGHLADAKASLRAWSTRVVRAQYTFLTPAAFLPDGVLTALASNATVRTIDDLDKAIRWAFTRRHGEEVLAILRDVDSRERSRRDEAKRLNASKRRQETLARHEKKQKTGNVGKHDQQGQDKENKGAQQAAPRSHSQTPLQGVSVMNFRAATPATNNWLPTGSGVFIDFTTPDMSNATHTIPSPLQATSASTFSSPFVVPPAVPLPPPTTSFRIRPRPRIVAHPRAVDPVPRLLFRDQLSSSASSPSLALSSDSSSSTIAGSSPPPPSLPSRSSSPSSALPSSPMALQSSRVDRT</sequence>
<evidence type="ECO:0000313" key="2">
    <source>
        <dbReference type="EMBL" id="PPR03065.1"/>
    </source>
</evidence>
<protein>
    <submittedName>
        <fullName evidence="2">Uncharacterized protein</fullName>
    </submittedName>
</protein>
<feature type="region of interest" description="Disordered" evidence="1">
    <location>
        <begin position="297"/>
        <end position="361"/>
    </location>
</feature>
<accession>A0A409YJB2</accession>
<feature type="compositionally biased region" description="Low complexity" evidence="1">
    <location>
        <begin position="490"/>
        <end position="515"/>
    </location>
</feature>